<evidence type="ECO:0000313" key="2">
    <source>
        <dbReference type="EnsemblPlants" id="PGSC0003DMT400089666"/>
    </source>
</evidence>
<evidence type="ECO:0000313" key="3">
    <source>
        <dbReference type="Proteomes" id="UP000011115"/>
    </source>
</evidence>
<keyword evidence="3" id="KW-1185">Reference proteome</keyword>
<evidence type="ECO:0000256" key="1">
    <source>
        <dbReference type="SAM" id="MobiDB-lite"/>
    </source>
</evidence>
<dbReference type="InParanoid" id="M1DIN1"/>
<organism evidence="2 3">
    <name type="scientific">Solanum tuberosum</name>
    <name type="common">Potato</name>
    <dbReference type="NCBI Taxonomy" id="4113"/>
    <lineage>
        <taxon>Eukaryota</taxon>
        <taxon>Viridiplantae</taxon>
        <taxon>Streptophyta</taxon>
        <taxon>Embryophyta</taxon>
        <taxon>Tracheophyta</taxon>
        <taxon>Spermatophyta</taxon>
        <taxon>Magnoliopsida</taxon>
        <taxon>eudicotyledons</taxon>
        <taxon>Gunneridae</taxon>
        <taxon>Pentapetalae</taxon>
        <taxon>asterids</taxon>
        <taxon>lamiids</taxon>
        <taxon>Solanales</taxon>
        <taxon>Solanaceae</taxon>
        <taxon>Solanoideae</taxon>
        <taxon>Solaneae</taxon>
        <taxon>Solanum</taxon>
    </lineage>
</organism>
<name>M1DIN1_SOLTU</name>
<accession>M1DIN1</accession>
<dbReference type="EnsemblPlants" id="PGSC0003DMT400089666">
    <property type="protein sequence ID" value="PGSC0003DMT400089666"/>
    <property type="gene ID" value="PGSC0003DMG400039237"/>
</dbReference>
<dbReference type="Gramene" id="PGSC0003DMT400089666">
    <property type="protein sequence ID" value="PGSC0003DMT400089666"/>
    <property type="gene ID" value="PGSC0003DMG400039237"/>
</dbReference>
<feature type="region of interest" description="Disordered" evidence="1">
    <location>
        <begin position="44"/>
        <end position="63"/>
    </location>
</feature>
<sequence length="133" mass="14674">MAQMRTELRLVLKHVSGGAEKVNIVNYLTRTPPPVEECYYEEDDVNDQTGGSDQMPKDPTRKIGAKVKETKVRTTKITTERVTMSGMGTSIATTTTTGTTMATETIGLDLMFPLKIGNLVLGKLEAIWRVLKI</sequence>
<dbReference type="PaxDb" id="4113-PGSC0003DMT400089666"/>
<reference evidence="3" key="1">
    <citation type="journal article" date="2011" name="Nature">
        <title>Genome sequence and analysis of the tuber crop potato.</title>
        <authorList>
            <consortium name="The Potato Genome Sequencing Consortium"/>
        </authorList>
    </citation>
    <scope>NUCLEOTIDE SEQUENCE [LARGE SCALE GENOMIC DNA]</scope>
    <source>
        <strain evidence="3">cv. DM1-3 516 R44</strain>
    </source>
</reference>
<protein>
    <submittedName>
        <fullName evidence="2">Integrase core domain containing protein</fullName>
    </submittedName>
</protein>
<dbReference type="Proteomes" id="UP000011115">
    <property type="component" value="Unassembled WGS sequence"/>
</dbReference>
<reference evidence="2" key="2">
    <citation type="submission" date="2015-06" db="UniProtKB">
        <authorList>
            <consortium name="EnsemblPlants"/>
        </authorList>
    </citation>
    <scope>IDENTIFICATION</scope>
    <source>
        <strain evidence="2">DM1-3 516 R44</strain>
    </source>
</reference>
<dbReference type="HOGENOM" id="CLU_1910319_0_0_1"/>
<dbReference type="AlphaFoldDB" id="M1DIN1"/>
<proteinExistence type="predicted"/>